<dbReference type="SUPFAM" id="SSF75620">
    <property type="entry name" value="Release factor"/>
    <property type="match status" value="1"/>
</dbReference>
<dbReference type="GO" id="GO:0005737">
    <property type="term" value="C:cytoplasm"/>
    <property type="evidence" value="ECO:0007669"/>
    <property type="project" value="UniProtKB-SubCell"/>
</dbReference>
<dbReference type="EMBL" id="CP010904">
    <property type="protein sequence ID" value="AKJ65459.1"/>
    <property type="molecule type" value="Genomic_DNA"/>
</dbReference>
<evidence type="ECO:0000256" key="1">
    <source>
        <dbReference type="ARBA" id="ARBA00010835"/>
    </source>
</evidence>
<dbReference type="STRING" id="1307763.L21SP4_02232"/>
<keyword evidence="2 4" id="KW-0488">Methylation</keyword>
<comment type="subcellular location">
    <subcellularLocation>
        <location evidence="4">Cytoplasm</location>
    </subcellularLocation>
</comment>
<evidence type="ECO:0000313" key="7">
    <source>
        <dbReference type="EMBL" id="AKJ65459.1"/>
    </source>
</evidence>
<dbReference type="PROSITE" id="PS00745">
    <property type="entry name" value="RF_PROK_I"/>
    <property type="match status" value="1"/>
</dbReference>
<evidence type="ECO:0000256" key="3">
    <source>
        <dbReference type="ARBA" id="ARBA00022917"/>
    </source>
</evidence>
<dbReference type="InterPro" id="IPR005139">
    <property type="entry name" value="PCRF"/>
</dbReference>
<comment type="PTM">
    <text evidence="4">Methylated by PrmC. Methylation increases the termination efficiency of RF2.</text>
</comment>
<dbReference type="AlphaFoldDB" id="A0A0G3EMW1"/>
<dbReference type="Proteomes" id="UP000035268">
    <property type="component" value="Chromosome"/>
</dbReference>
<dbReference type="Pfam" id="PF00472">
    <property type="entry name" value="RF-1"/>
    <property type="match status" value="1"/>
</dbReference>
<dbReference type="FunFam" id="3.30.160.20:FF:000010">
    <property type="entry name" value="Peptide chain release factor 2"/>
    <property type="match status" value="1"/>
</dbReference>
<evidence type="ECO:0000313" key="8">
    <source>
        <dbReference type="Proteomes" id="UP000035268"/>
    </source>
</evidence>
<dbReference type="InterPro" id="IPR045853">
    <property type="entry name" value="Pep_chain_release_fac_I_sf"/>
</dbReference>
<organism evidence="7 8">
    <name type="scientific">Kiritimatiella glycovorans</name>
    <dbReference type="NCBI Taxonomy" id="1307763"/>
    <lineage>
        <taxon>Bacteria</taxon>
        <taxon>Pseudomonadati</taxon>
        <taxon>Kiritimatiellota</taxon>
        <taxon>Kiritimatiellia</taxon>
        <taxon>Kiritimatiellales</taxon>
        <taxon>Kiritimatiellaceae</taxon>
        <taxon>Kiritimatiella</taxon>
    </lineage>
</organism>
<keyword evidence="8" id="KW-1185">Reference proteome</keyword>
<dbReference type="PATRIC" id="fig|1609981.3.peg.2322"/>
<dbReference type="GO" id="GO:0016149">
    <property type="term" value="F:translation release factor activity, codon specific"/>
    <property type="evidence" value="ECO:0007669"/>
    <property type="project" value="UniProtKB-UniRule"/>
</dbReference>
<feature type="domain" description="Prokaryotic-type class I peptide chain release factors" evidence="6">
    <location>
        <begin position="248"/>
        <end position="264"/>
    </location>
</feature>
<comment type="function">
    <text evidence="4">Peptide chain release factor 2 directs the termination of translation in response to the peptide chain termination codons UGA and UAA.</text>
</comment>
<dbReference type="Gene3D" id="3.30.70.1660">
    <property type="match status" value="1"/>
</dbReference>
<dbReference type="InterPro" id="IPR004374">
    <property type="entry name" value="PrfB"/>
</dbReference>
<dbReference type="Pfam" id="PF03462">
    <property type="entry name" value="PCRF"/>
    <property type="match status" value="1"/>
</dbReference>
<evidence type="ECO:0000256" key="2">
    <source>
        <dbReference type="ARBA" id="ARBA00022481"/>
    </source>
</evidence>
<dbReference type="PANTHER" id="PTHR43116:SF3">
    <property type="entry name" value="CLASS I PEPTIDE CHAIN RELEASE FACTOR"/>
    <property type="match status" value="1"/>
</dbReference>
<keyword evidence="4" id="KW-0963">Cytoplasm</keyword>
<reference evidence="8" key="1">
    <citation type="submission" date="2015-02" db="EMBL/GenBank/DDBJ databases">
        <title>Description and complete genome sequence of the first cultured representative of the subdivision 5 of the Verrucomicrobia phylum.</title>
        <authorList>
            <person name="Spring S."/>
            <person name="Bunk B."/>
            <person name="Sproer C."/>
            <person name="Klenk H.-P."/>
        </authorList>
    </citation>
    <scope>NUCLEOTIDE SEQUENCE [LARGE SCALE GENOMIC DNA]</scope>
    <source>
        <strain evidence="8">L21-Fru-AB</strain>
    </source>
</reference>
<feature type="modified residue" description="N5-methylglutamine" evidence="4">
    <location>
        <position position="255"/>
    </location>
</feature>
<comment type="similarity">
    <text evidence="1 4">Belongs to the prokaryotic/mitochondrial release factor family.</text>
</comment>
<dbReference type="HAMAP" id="MF_00094">
    <property type="entry name" value="Rel_fac_2"/>
    <property type="match status" value="1"/>
</dbReference>
<dbReference type="SMART" id="SM00937">
    <property type="entry name" value="PCRF"/>
    <property type="match status" value="1"/>
</dbReference>
<gene>
    <name evidence="7" type="primary">prfB_2</name>
    <name evidence="4" type="synonym">prfB</name>
    <name evidence="7" type="ORF">L21SP4_02232</name>
</gene>
<keyword evidence="3 4" id="KW-0648">Protein biosynthesis</keyword>
<dbReference type="OrthoDB" id="9806673at2"/>
<dbReference type="RefSeq" id="WP_052882682.1">
    <property type="nucleotide sequence ID" value="NZ_CP010904.1"/>
</dbReference>
<dbReference type="KEGG" id="vbl:L21SP4_02232"/>
<evidence type="ECO:0000256" key="4">
    <source>
        <dbReference type="HAMAP-Rule" id="MF_00094"/>
    </source>
</evidence>
<evidence type="ECO:0000256" key="5">
    <source>
        <dbReference type="NCBIfam" id="TIGR00020"/>
    </source>
</evidence>
<dbReference type="NCBIfam" id="TIGR00020">
    <property type="entry name" value="prfB"/>
    <property type="match status" value="1"/>
</dbReference>
<accession>A0A0G3EMW1</accession>
<proteinExistence type="inferred from homology"/>
<name>A0A0G3EMW1_9BACT</name>
<dbReference type="Gene3D" id="3.30.160.20">
    <property type="match status" value="1"/>
</dbReference>
<dbReference type="PANTHER" id="PTHR43116">
    <property type="entry name" value="PEPTIDE CHAIN RELEASE FACTOR 2"/>
    <property type="match status" value="1"/>
</dbReference>
<protein>
    <recommendedName>
        <fullName evidence="4 5">Peptide chain release factor 2</fullName>
        <shortName evidence="4">RF-2</shortName>
    </recommendedName>
</protein>
<evidence type="ECO:0000259" key="6">
    <source>
        <dbReference type="PROSITE" id="PS00745"/>
    </source>
</evidence>
<dbReference type="Gene3D" id="1.20.58.410">
    <property type="entry name" value="Release factor"/>
    <property type="match status" value="1"/>
</dbReference>
<sequence length="373" mass="42453">MELDELRQHADAFRARLEEMQGYLGLEEKRKELASVEDEAAQPGFWDDPDRAQKRIAHSKSLRSVIEPCDALAQKLEDVDVMLELAEGEDEGEERHTALADAERLLHELETSFRKLELQSLLSGPMDSKNAYVSIHAGAGGTESCDWADMLCRMYMRYFERHDYKVQTLHYQPGDEAGLKGATLLVEGPYAYGYLKAERGCHRLVRISPFDSAGRRHTSFAALDVMPEFDEDIDVEIEDKDLRVDTYRSSGAGGQHVNTTDSAVRIVHEPTGTVVQCQAERSQHKNRAVAMKMLKAKLYEMEEDQKRKDIEKLYGQKGEIAWGHQIRSYVMQPYTMVKDHRTHVQVGNVQGVLDGDLDEFIEAYLKKKQQESA</sequence>
<reference evidence="7 8" key="2">
    <citation type="journal article" date="2016" name="ISME J.">
        <title>Characterization of the first cultured representative of Verrucomicrobia subdivision 5 indicates the proposal of a novel phylum.</title>
        <authorList>
            <person name="Spring S."/>
            <person name="Bunk B."/>
            <person name="Sproer C."/>
            <person name="Schumann P."/>
            <person name="Rohde M."/>
            <person name="Tindall B.J."/>
            <person name="Klenk H.P."/>
        </authorList>
    </citation>
    <scope>NUCLEOTIDE SEQUENCE [LARGE SCALE GENOMIC DNA]</scope>
    <source>
        <strain evidence="7 8">L21-Fru-AB</strain>
    </source>
</reference>
<dbReference type="InterPro" id="IPR000352">
    <property type="entry name" value="Pep_chain_release_fac_I"/>
</dbReference>